<evidence type="ECO:0000313" key="2">
    <source>
        <dbReference type="EMBL" id="WOB06084.1"/>
    </source>
</evidence>
<dbReference type="EMBL" id="CP136336">
    <property type="protein sequence ID" value="WOB06084.1"/>
    <property type="molecule type" value="Genomic_DNA"/>
</dbReference>
<name>A0ABZ0CMH1_9BURK</name>
<dbReference type="RefSeq" id="WP_316698361.1">
    <property type="nucleotide sequence ID" value="NZ_CP136336.1"/>
</dbReference>
<accession>A0ABZ0CMH1</accession>
<gene>
    <name evidence="2" type="ORF">RXV79_14245</name>
</gene>
<evidence type="ECO:0000313" key="3">
    <source>
        <dbReference type="Proteomes" id="UP001303946"/>
    </source>
</evidence>
<proteinExistence type="predicted"/>
<keyword evidence="1" id="KW-0472">Membrane</keyword>
<organism evidence="2 3">
    <name type="scientific">Piscinibacter gummiphilus</name>
    <dbReference type="NCBI Taxonomy" id="946333"/>
    <lineage>
        <taxon>Bacteria</taxon>
        <taxon>Pseudomonadati</taxon>
        <taxon>Pseudomonadota</taxon>
        <taxon>Betaproteobacteria</taxon>
        <taxon>Burkholderiales</taxon>
        <taxon>Sphaerotilaceae</taxon>
        <taxon>Piscinibacter</taxon>
    </lineage>
</organism>
<protein>
    <submittedName>
        <fullName evidence="2">Uncharacterized protein</fullName>
    </submittedName>
</protein>
<reference evidence="2 3" key="1">
    <citation type="submission" date="2023-10" db="EMBL/GenBank/DDBJ databases">
        <title>Bacteria for the degradation of biodegradable plastic PBAT(Polybutylene adipate terephthalate).</title>
        <authorList>
            <person name="Weon H.-Y."/>
            <person name="Yeon J."/>
        </authorList>
    </citation>
    <scope>NUCLEOTIDE SEQUENCE [LARGE SCALE GENOMIC DNA]</scope>
    <source>
        <strain evidence="2 3">SBD 7-3</strain>
    </source>
</reference>
<keyword evidence="1" id="KW-0812">Transmembrane</keyword>
<keyword evidence="3" id="KW-1185">Reference proteome</keyword>
<dbReference type="Proteomes" id="UP001303946">
    <property type="component" value="Chromosome"/>
</dbReference>
<evidence type="ECO:0000256" key="1">
    <source>
        <dbReference type="SAM" id="Phobius"/>
    </source>
</evidence>
<sequence length="58" mass="6438">MPNIDAKTILAILGPLFLLLATWRAVQAGALVPQARTWFIVGTIFSLVALWLWFGQAR</sequence>
<keyword evidence="1" id="KW-1133">Transmembrane helix</keyword>
<feature type="transmembrane region" description="Helical" evidence="1">
    <location>
        <begin position="38"/>
        <end position="54"/>
    </location>
</feature>